<dbReference type="GO" id="GO:0003989">
    <property type="term" value="F:acetyl-CoA carboxylase activity"/>
    <property type="evidence" value="ECO:0007669"/>
    <property type="project" value="InterPro"/>
</dbReference>
<comment type="function">
    <text evidence="8">This protein is a component of the acetyl coenzyme A carboxylase complex; first, biotin carboxylase catalyzes the carboxylation of the carrier protein and then the transcarboxylase transfers the carboxyl group to form malonyl-CoA.</text>
</comment>
<dbReference type="GO" id="GO:0006633">
    <property type="term" value="P:fatty acid biosynthetic process"/>
    <property type="evidence" value="ECO:0007669"/>
    <property type="project" value="UniProtKB-UniPathway"/>
</dbReference>
<dbReference type="UniPathway" id="UPA00094"/>
<dbReference type="STRING" id="33960.TY91_08280"/>
<dbReference type="InterPro" id="IPR000089">
    <property type="entry name" value="Biotin_lipoyl"/>
</dbReference>
<gene>
    <name evidence="10" type="ORF">FC82_GL000630</name>
</gene>
<evidence type="ECO:0000313" key="11">
    <source>
        <dbReference type="Proteomes" id="UP000051845"/>
    </source>
</evidence>
<proteinExistence type="predicted"/>
<dbReference type="InterPro" id="IPR050709">
    <property type="entry name" value="Biotin_Carboxyl_Carrier/Decarb"/>
</dbReference>
<dbReference type="SUPFAM" id="SSF51230">
    <property type="entry name" value="Single hybrid motif"/>
    <property type="match status" value="1"/>
</dbReference>
<dbReference type="GO" id="GO:0009317">
    <property type="term" value="C:acetyl-CoA carboxylase complex"/>
    <property type="evidence" value="ECO:0007669"/>
    <property type="project" value="InterPro"/>
</dbReference>
<reference evidence="10 11" key="1">
    <citation type="journal article" date="2015" name="Genome Announc.">
        <title>Expanding the biotechnology potential of lactobacilli through comparative genomics of 213 strains and associated genera.</title>
        <authorList>
            <person name="Sun Z."/>
            <person name="Harris H.M."/>
            <person name="McCann A."/>
            <person name="Guo C."/>
            <person name="Argimon S."/>
            <person name="Zhang W."/>
            <person name="Yang X."/>
            <person name="Jeffery I.B."/>
            <person name="Cooney J.C."/>
            <person name="Kagawa T.F."/>
            <person name="Liu W."/>
            <person name="Song Y."/>
            <person name="Salvetti E."/>
            <person name="Wrobel A."/>
            <person name="Rasinkangas P."/>
            <person name="Parkhill J."/>
            <person name="Rea M.C."/>
            <person name="O'Sullivan O."/>
            <person name="Ritari J."/>
            <person name="Douillard F.P."/>
            <person name="Paul Ross R."/>
            <person name="Yang R."/>
            <person name="Briner A.E."/>
            <person name="Felis G.E."/>
            <person name="de Vos W.M."/>
            <person name="Barrangou R."/>
            <person name="Klaenhammer T.R."/>
            <person name="Caufield P.W."/>
            <person name="Cui Y."/>
            <person name="Zhang H."/>
            <person name="O'Toole P.W."/>
        </authorList>
    </citation>
    <scope>NUCLEOTIDE SEQUENCE [LARGE SCALE GENOMIC DNA]</scope>
    <source>
        <strain evidence="10 11">DSM 20515</strain>
    </source>
</reference>
<keyword evidence="5 8" id="KW-0443">Lipid metabolism</keyword>
<evidence type="ECO:0000313" key="10">
    <source>
        <dbReference type="EMBL" id="KRM77383.1"/>
    </source>
</evidence>
<evidence type="ECO:0000256" key="8">
    <source>
        <dbReference type="RuleBase" id="RU364072"/>
    </source>
</evidence>
<dbReference type="PANTHER" id="PTHR45266">
    <property type="entry name" value="OXALOACETATE DECARBOXYLASE ALPHA CHAIN"/>
    <property type="match status" value="1"/>
</dbReference>
<evidence type="ECO:0000256" key="5">
    <source>
        <dbReference type="ARBA" id="ARBA00023098"/>
    </source>
</evidence>
<dbReference type="PATRIC" id="fig|1423733.4.peg.652"/>
<evidence type="ECO:0000256" key="3">
    <source>
        <dbReference type="ARBA" id="ARBA00022516"/>
    </source>
</evidence>
<evidence type="ECO:0000256" key="1">
    <source>
        <dbReference type="ARBA" id="ARBA00005194"/>
    </source>
</evidence>
<dbReference type="PROSITE" id="PS50968">
    <property type="entry name" value="BIOTINYL_LIPOYL"/>
    <property type="match status" value="1"/>
</dbReference>
<dbReference type="PROSITE" id="PS00188">
    <property type="entry name" value="BIOTIN"/>
    <property type="match status" value="1"/>
</dbReference>
<dbReference type="PRINTS" id="PR01071">
    <property type="entry name" value="ACOABIOTINCC"/>
</dbReference>
<dbReference type="AlphaFoldDB" id="A0A0R2BE74"/>
<comment type="pathway">
    <text evidence="1 8">Lipid metabolism; fatty acid biosynthesis.</text>
</comment>
<feature type="domain" description="Lipoyl-binding" evidence="9">
    <location>
        <begin position="80"/>
        <end position="156"/>
    </location>
</feature>
<keyword evidence="6 8" id="KW-0275">Fatty acid biosynthesis</keyword>
<dbReference type="RefSeq" id="WP_054758411.1">
    <property type="nucleotide sequence ID" value="NZ_AYYR01000013.1"/>
</dbReference>
<dbReference type="Gene3D" id="2.40.50.100">
    <property type="match status" value="1"/>
</dbReference>
<dbReference type="NCBIfam" id="TIGR00531">
    <property type="entry name" value="BCCP"/>
    <property type="match status" value="1"/>
</dbReference>
<protein>
    <recommendedName>
        <fullName evidence="2 8">Biotin carboxyl carrier protein of acetyl-CoA carboxylase</fullName>
    </recommendedName>
</protein>
<dbReference type="InterPro" id="IPR011053">
    <property type="entry name" value="Single_hybrid_motif"/>
</dbReference>
<sequence length="157" mass="17614">MTIEEIQTIISQINDSDIREVELDYQDLHLYLNKNKQSHHRNQDNDPVVQVETPKVQPAAVATPTDEQTVTPVTEQADNDETIKAPLVGVIYLQASPDKPAYKQVGDHVEKGDVVCVIEAMKMMTEIKSQVTGTLSKVLVENEEVVEYDQPLFKVTP</sequence>
<evidence type="ECO:0000259" key="9">
    <source>
        <dbReference type="PROSITE" id="PS50968"/>
    </source>
</evidence>
<comment type="caution">
    <text evidence="10">The sequence shown here is derived from an EMBL/GenBank/DDBJ whole genome shotgun (WGS) entry which is preliminary data.</text>
</comment>
<name>A0A0R2BE74_SECCO</name>
<keyword evidence="4 8" id="KW-0276">Fatty acid metabolism</keyword>
<evidence type="ECO:0000256" key="6">
    <source>
        <dbReference type="ARBA" id="ARBA00023160"/>
    </source>
</evidence>
<keyword evidence="7 8" id="KW-0092">Biotin</keyword>
<accession>A0A0R2BE74</accession>
<dbReference type="Pfam" id="PF00364">
    <property type="entry name" value="Biotin_lipoyl"/>
    <property type="match status" value="1"/>
</dbReference>
<keyword evidence="3 8" id="KW-0444">Lipid biosynthesis</keyword>
<evidence type="ECO:0000256" key="2">
    <source>
        <dbReference type="ARBA" id="ARBA00017562"/>
    </source>
</evidence>
<dbReference type="InterPro" id="IPR001882">
    <property type="entry name" value="Biotin_BS"/>
</dbReference>
<dbReference type="CDD" id="cd06850">
    <property type="entry name" value="biotinyl_domain"/>
    <property type="match status" value="1"/>
</dbReference>
<dbReference type="InterPro" id="IPR001249">
    <property type="entry name" value="AcCoA_biotinCC"/>
</dbReference>
<organism evidence="10 11">
    <name type="scientific">Secundilactobacillus collinoides DSM 20515 = JCM 1123</name>
    <dbReference type="NCBI Taxonomy" id="1423733"/>
    <lineage>
        <taxon>Bacteria</taxon>
        <taxon>Bacillati</taxon>
        <taxon>Bacillota</taxon>
        <taxon>Bacilli</taxon>
        <taxon>Lactobacillales</taxon>
        <taxon>Lactobacillaceae</taxon>
        <taxon>Secundilactobacillus</taxon>
    </lineage>
</organism>
<dbReference type="EMBL" id="AYYR01000013">
    <property type="protein sequence ID" value="KRM77383.1"/>
    <property type="molecule type" value="Genomic_DNA"/>
</dbReference>
<dbReference type="Proteomes" id="UP000051845">
    <property type="component" value="Unassembled WGS sequence"/>
</dbReference>
<evidence type="ECO:0000256" key="7">
    <source>
        <dbReference type="ARBA" id="ARBA00023267"/>
    </source>
</evidence>
<evidence type="ECO:0000256" key="4">
    <source>
        <dbReference type="ARBA" id="ARBA00022832"/>
    </source>
</evidence>
<dbReference type="PANTHER" id="PTHR45266:SF3">
    <property type="entry name" value="OXALOACETATE DECARBOXYLASE ALPHA CHAIN"/>
    <property type="match status" value="1"/>
</dbReference>